<evidence type="ECO:0000313" key="2">
    <source>
        <dbReference type="Proteomes" id="UP000054538"/>
    </source>
</evidence>
<reference evidence="1 2" key="1">
    <citation type="submission" date="2014-04" db="EMBL/GenBank/DDBJ databases">
        <authorList>
            <consortium name="DOE Joint Genome Institute"/>
            <person name="Kuo A."/>
            <person name="Kohler A."/>
            <person name="Jargeat P."/>
            <person name="Nagy L.G."/>
            <person name="Floudas D."/>
            <person name="Copeland A."/>
            <person name="Barry K.W."/>
            <person name="Cichocki N."/>
            <person name="Veneault-Fourrey C."/>
            <person name="LaButti K."/>
            <person name="Lindquist E.A."/>
            <person name="Lipzen A."/>
            <person name="Lundell T."/>
            <person name="Morin E."/>
            <person name="Murat C."/>
            <person name="Sun H."/>
            <person name="Tunlid A."/>
            <person name="Henrissat B."/>
            <person name="Grigoriev I.V."/>
            <person name="Hibbett D.S."/>
            <person name="Martin F."/>
            <person name="Nordberg H.P."/>
            <person name="Cantor M.N."/>
            <person name="Hua S.X."/>
        </authorList>
    </citation>
    <scope>NUCLEOTIDE SEQUENCE [LARGE SCALE GENOMIC DNA]</scope>
    <source>
        <strain evidence="1 2">Ve08.2h10</strain>
    </source>
</reference>
<evidence type="ECO:0000313" key="1">
    <source>
        <dbReference type="EMBL" id="KIK91704.1"/>
    </source>
</evidence>
<dbReference type="Proteomes" id="UP000054538">
    <property type="component" value="Unassembled WGS sequence"/>
</dbReference>
<protein>
    <submittedName>
        <fullName evidence="1">Uncharacterized protein</fullName>
    </submittedName>
</protein>
<dbReference type="STRING" id="930991.A0A0D0DYH8"/>
<name>A0A0D0DYH8_9AGAM</name>
<dbReference type="EMBL" id="KN825358">
    <property type="protein sequence ID" value="KIK91704.1"/>
    <property type="molecule type" value="Genomic_DNA"/>
</dbReference>
<dbReference type="InParanoid" id="A0A0D0DYH8"/>
<reference evidence="2" key="2">
    <citation type="submission" date="2015-01" db="EMBL/GenBank/DDBJ databases">
        <title>Evolutionary Origins and Diversification of the Mycorrhizal Mutualists.</title>
        <authorList>
            <consortium name="DOE Joint Genome Institute"/>
            <consortium name="Mycorrhizal Genomics Consortium"/>
            <person name="Kohler A."/>
            <person name="Kuo A."/>
            <person name="Nagy L.G."/>
            <person name="Floudas D."/>
            <person name="Copeland A."/>
            <person name="Barry K.W."/>
            <person name="Cichocki N."/>
            <person name="Veneault-Fourrey C."/>
            <person name="LaButti K."/>
            <person name="Lindquist E.A."/>
            <person name="Lipzen A."/>
            <person name="Lundell T."/>
            <person name="Morin E."/>
            <person name="Murat C."/>
            <person name="Riley R."/>
            <person name="Ohm R."/>
            <person name="Sun H."/>
            <person name="Tunlid A."/>
            <person name="Henrissat B."/>
            <person name="Grigoriev I.V."/>
            <person name="Hibbett D.S."/>
            <person name="Martin F."/>
        </authorList>
    </citation>
    <scope>NUCLEOTIDE SEQUENCE [LARGE SCALE GENOMIC DNA]</scope>
    <source>
        <strain evidence="2">Ve08.2h10</strain>
    </source>
</reference>
<feature type="non-terminal residue" evidence="1">
    <location>
        <position position="81"/>
    </location>
</feature>
<dbReference type="PANTHER" id="PTHR11439">
    <property type="entry name" value="GAG-POL-RELATED RETROTRANSPOSON"/>
    <property type="match status" value="1"/>
</dbReference>
<keyword evidence="2" id="KW-1185">Reference proteome</keyword>
<accession>A0A0D0DYH8</accession>
<gene>
    <name evidence="1" type="ORF">PAXRUDRAFT_91972</name>
</gene>
<dbReference type="OrthoDB" id="2685291at2759"/>
<dbReference type="HOGENOM" id="CLU_2580353_0_0_1"/>
<dbReference type="PANTHER" id="PTHR11439:SF483">
    <property type="entry name" value="PEPTIDE SYNTHASE GLIP-LIKE, PUTATIVE (AFU_ORTHOLOGUE AFUA_3G12920)-RELATED"/>
    <property type="match status" value="1"/>
</dbReference>
<dbReference type="AlphaFoldDB" id="A0A0D0DYH8"/>
<sequence>SIQALSQFSAAPKQMHWEAAKCIFQYIQATKDMEFWGYSDAGWSQDLDNSHSTSVFLFLSNRGAISWSSKQQSMVVLSTTE</sequence>
<organism evidence="1 2">
    <name type="scientific">Paxillus rubicundulus Ve08.2h10</name>
    <dbReference type="NCBI Taxonomy" id="930991"/>
    <lineage>
        <taxon>Eukaryota</taxon>
        <taxon>Fungi</taxon>
        <taxon>Dikarya</taxon>
        <taxon>Basidiomycota</taxon>
        <taxon>Agaricomycotina</taxon>
        <taxon>Agaricomycetes</taxon>
        <taxon>Agaricomycetidae</taxon>
        <taxon>Boletales</taxon>
        <taxon>Paxilineae</taxon>
        <taxon>Paxillaceae</taxon>
        <taxon>Paxillus</taxon>
    </lineage>
</organism>
<proteinExistence type="predicted"/>
<feature type="non-terminal residue" evidence="1">
    <location>
        <position position="1"/>
    </location>
</feature>